<dbReference type="Pfam" id="PF04488">
    <property type="entry name" value="Gly_transf_sug"/>
    <property type="match status" value="1"/>
</dbReference>
<dbReference type="GeneID" id="110765067"/>
<organism evidence="3 4">
    <name type="scientific">Prunus avium</name>
    <name type="common">Cherry</name>
    <name type="synonym">Cerasus avium</name>
    <dbReference type="NCBI Taxonomy" id="42229"/>
    <lineage>
        <taxon>Eukaryota</taxon>
        <taxon>Viridiplantae</taxon>
        <taxon>Streptophyta</taxon>
        <taxon>Embryophyta</taxon>
        <taxon>Tracheophyta</taxon>
        <taxon>Spermatophyta</taxon>
        <taxon>Magnoliopsida</taxon>
        <taxon>eudicotyledons</taxon>
        <taxon>Gunneridae</taxon>
        <taxon>Pentapetalae</taxon>
        <taxon>rosids</taxon>
        <taxon>fabids</taxon>
        <taxon>Rosales</taxon>
        <taxon>Rosaceae</taxon>
        <taxon>Amygdaloideae</taxon>
        <taxon>Amygdaleae</taxon>
        <taxon>Prunus</taxon>
    </lineage>
</organism>
<dbReference type="SUPFAM" id="SSF53448">
    <property type="entry name" value="Nucleotide-diphospho-sugar transferases"/>
    <property type="match status" value="1"/>
</dbReference>
<dbReference type="Pfam" id="PF04572">
    <property type="entry name" value="Gb3_synth"/>
    <property type="match status" value="1"/>
</dbReference>
<feature type="transmembrane region" description="Helical" evidence="1">
    <location>
        <begin position="37"/>
        <end position="56"/>
    </location>
</feature>
<feature type="domain" description="Alpha 1,4-glycosyltransferase" evidence="2">
    <location>
        <begin position="318"/>
        <end position="444"/>
    </location>
</feature>
<sequence length="449" mass="51321">MPSPKESSPNSTLMTVKRMSHKVLDHSQLSRSAKSSLFSTISFAAIFFIIYADIFVSNLPMHTIDLRSHEVLDHNHVQTQVAQEQIESALTTEQSTPQPSIQAKIEELEDEIRDPLVPPENATREERLVWFRRKLPELGIIKSDKLSQQFHSRVLEFHNHGCSLQFYMVWLSPAKSFGERDFLTMDTLFKSHPQGCLMIISNSMDSARGYRILKPLLDRGFKILAIAPDLPFLVKNTPAESWLEELKSGRTDPGYIPLSQNLSNLIRLAMLYKYGGIYLDTDLIILKDLSGLRNAIGAQSLDSESKIWKRLNGAVMIFDINHPILLDFLEEFATTFNGNKWGHNGPYLVSRVIARLERSGRSLDYNLTILPPEAFYPLDWIRIHRIFRKPERQSESRAVEITLNELNASETYAVHLWNKRSRQLAIGEGSVMARLISEHCVICQDLYVS</sequence>
<evidence type="ECO:0000256" key="1">
    <source>
        <dbReference type="SAM" id="Phobius"/>
    </source>
</evidence>
<accession>A0A6P5T9D3</accession>
<dbReference type="InterPro" id="IPR007652">
    <property type="entry name" value="A1-4-GlycosylTfrase_dom"/>
</dbReference>
<protein>
    <submittedName>
        <fullName evidence="4">Lactosylceramide 4-alpha-galactosyltransferase-like</fullName>
    </submittedName>
</protein>
<dbReference type="PANTHER" id="PTHR46781:SF7">
    <property type="entry name" value="ALPHA 1,4-GLYCOSYLTRANSFERASE FAMILY PROTEIN"/>
    <property type="match status" value="1"/>
</dbReference>
<evidence type="ECO:0000313" key="3">
    <source>
        <dbReference type="Proteomes" id="UP000515124"/>
    </source>
</evidence>
<proteinExistence type="predicted"/>
<reference evidence="4" key="1">
    <citation type="submission" date="2025-08" db="UniProtKB">
        <authorList>
            <consortium name="RefSeq"/>
        </authorList>
    </citation>
    <scope>IDENTIFICATION</scope>
</reference>
<evidence type="ECO:0000259" key="2">
    <source>
        <dbReference type="Pfam" id="PF04572"/>
    </source>
</evidence>
<dbReference type="AlphaFoldDB" id="A0A6P5T9D3"/>
<dbReference type="InterPro" id="IPR007577">
    <property type="entry name" value="GlycoTrfase_DXD_sugar-bd_CS"/>
</dbReference>
<keyword evidence="1" id="KW-0812">Transmembrane</keyword>
<dbReference type="RefSeq" id="XP_021823808.1">
    <property type="nucleotide sequence ID" value="XM_021968116.1"/>
</dbReference>
<evidence type="ECO:0000313" key="4">
    <source>
        <dbReference type="RefSeq" id="XP_021823808.1"/>
    </source>
</evidence>
<dbReference type="PANTHER" id="PTHR46781">
    <property type="entry name" value="ALPHA 1,4-GLYCOSYLTRANSFERASE FAMILY PROTEIN"/>
    <property type="match status" value="1"/>
</dbReference>
<keyword evidence="1" id="KW-1133">Transmembrane helix</keyword>
<dbReference type="KEGG" id="pavi:110765067"/>
<dbReference type="InterPro" id="IPR044789">
    <property type="entry name" value="Put_A1-4-GlycosylTfrase_plant"/>
</dbReference>
<dbReference type="InterPro" id="IPR029044">
    <property type="entry name" value="Nucleotide-diphossugar_trans"/>
</dbReference>
<dbReference type="Proteomes" id="UP000515124">
    <property type="component" value="Unplaced"/>
</dbReference>
<keyword evidence="3" id="KW-1185">Reference proteome</keyword>
<gene>
    <name evidence="4" type="primary">LOC110765067</name>
</gene>
<dbReference type="Gene3D" id="3.90.550.20">
    <property type="match status" value="1"/>
</dbReference>
<name>A0A6P5T9D3_PRUAV</name>
<keyword evidence="1" id="KW-0472">Membrane</keyword>